<dbReference type="PANTHER" id="PTHR30069:SF49">
    <property type="entry name" value="OUTER MEMBRANE PROTEIN C"/>
    <property type="match status" value="1"/>
</dbReference>
<dbReference type="STRING" id="1073325.SAMN05444483_101667"/>
<dbReference type="SUPFAM" id="SSF56935">
    <property type="entry name" value="Porins"/>
    <property type="match status" value="1"/>
</dbReference>
<evidence type="ECO:0000256" key="2">
    <source>
        <dbReference type="ARBA" id="ARBA00022448"/>
    </source>
</evidence>
<proteinExistence type="predicted"/>
<sequence length="679" mass="76672">MKTIKPVFSFKEILTGCFCYVFLACIFTPQLKAQEKPADSLDFVKLNEVVLISANKKLNHNKQQKPLSSLDEFLESSQNINMVKRGAYAWEPNMNNMSSERLVVTIDGMQIFGACTDKMDPITSYVDVSNLAEASVESGQKGNAFGNTIGGSIDLKLDKSNFRPTGWTSAIESSFETNNNLRVFGGEANYSNDQFYFNFDAIYRKANNYKAGDNKEVNYSQFEKYNFSLNTGYKLSNNQSLNATLIYDRANDVGYPALSMDVSLARAVIASLSYNQDTLGAVFSNWESKVYYNDIKHVMDDTKRPDVAMHMDMPGWSETFGFYSKANLNKTNQKFLFKVDGFYNKSLAEMTMYPNDSEQPAMFMLTWPDVRTANLGIYGEDFIYFNTASLKLSTRLAYHSNTVADNFGLNSLKIFYPEMEKTNTRLLKSFSATYLKRFSDLSFSGGLSYGERAPSVSEGYGFYLFNSFDNHDYIGNPNLNTERSAEANLTVTYRKPAYEITAEAKYFHIYNYIIGMPEPSLSTMTMGADGVKVYTNLDYARLFNTSISGKYNLSKSFNVNGSIAYHRGLDDEDEDLPLISPVTYKAGLSFTNNKTTASIALKGAATQTNYNPNYGETKTEDYAIVSAGFGHRFLINNNDLYLKAGVENIFDTYYSTYNDWNNIPRMGRNFHLTISYNLN</sequence>
<accession>A0A1M5CUU7</accession>
<dbReference type="GO" id="GO:0015344">
    <property type="term" value="F:siderophore uptake transmembrane transporter activity"/>
    <property type="evidence" value="ECO:0007669"/>
    <property type="project" value="TreeGrafter"/>
</dbReference>
<evidence type="ECO:0000313" key="9">
    <source>
        <dbReference type="EMBL" id="SHF58162.1"/>
    </source>
</evidence>
<keyword evidence="3" id="KW-1134">Transmembrane beta strand</keyword>
<evidence type="ECO:0000259" key="8">
    <source>
        <dbReference type="Pfam" id="PF00593"/>
    </source>
</evidence>
<reference evidence="10" key="1">
    <citation type="submission" date="2016-11" db="EMBL/GenBank/DDBJ databases">
        <authorList>
            <person name="Varghese N."/>
            <person name="Submissions S."/>
        </authorList>
    </citation>
    <scope>NUCLEOTIDE SEQUENCE [LARGE SCALE GENOMIC DNA]</scope>
    <source>
        <strain evidence="10">DSM 24579</strain>
    </source>
</reference>
<dbReference type="GO" id="GO:0009279">
    <property type="term" value="C:cell outer membrane"/>
    <property type="evidence" value="ECO:0007669"/>
    <property type="project" value="UniProtKB-SubCell"/>
</dbReference>
<keyword evidence="10" id="KW-1185">Reference proteome</keyword>
<gene>
    <name evidence="9" type="ORF">SAMN05444483_101667</name>
</gene>
<dbReference type="PROSITE" id="PS51257">
    <property type="entry name" value="PROKAR_LIPOPROTEIN"/>
    <property type="match status" value="1"/>
</dbReference>
<keyword evidence="2" id="KW-0813">Transport</keyword>
<evidence type="ECO:0000313" key="10">
    <source>
        <dbReference type="Proteomes" id="UP000183945"/>
    </source>
</evidence>
<dbReference type="OrthoDB" id="9759247at2"/>
<dbReference type="InterPro" id="IPR039426">
    <property type="entry name" value="TonB-dep_rcpt-like"/>
</dbReference>
<evidence type="ECO:0000256" key="5">
    <source>
        <dbReference type="ARBA" id="ARBA00023077"/>
    </source>
</evidence>
<keyword evidence="7" id="KW-0998">Cell outer membrane</keyword>
<keyword evidence="4" id="KW-0812">Transmembrane</keyword>
<name>A0A1M5CUU7_SALEC</name>
<keyword evidence="6" id="KW-0472">Membrane</keyword>
<dbReference type="EMBL" id="FQVT01000001">
    <property type="protein sequence ID" value="SHF58162.1"/>
    <property type="molecule type" value="Genomic_DNA"/>
</dbReference>
<dbReference type="InterPro" id="IPR000531">
    <property type="entry name" value="Beta-barrel_TonB"/>
</dbReference>
<dbReference type="Proteomes" id="UP000183945">
    <property type="component" value="Unassembled WGS sequence"/>
</dbReference>
<evidence type="ECO:0000256" key="1">
    <source>
        <dbReference type="ARBA" id="ARBA00004571"/>
    </source>
</evidence>
<organism evidence="9 10">
    <name type="scientific">Salegentibacter echinorum</name>
    <dbReference type="NCBI Taxonomy" id="1073325"/>
    <lineage>
        <taxon>Bacteria</taxon>
        <taxon>Pseudomonadati</taxon>
        <taxon>Bacteroidota</taxon>
        <taxon>Flavobacteriia</taxon>
        <taxon>Flavobacteriales</taxon>
        <taxon>Flavobacteriaceae</taxon>
        <taxon>Salegentibacter</taxon>
    </lineage>
</organism>
<dbReference type="AlphaFoldDB" id="A0A1M5CUU7"/>
<evidence type="ECO:0000256" key="6">
    <source>
        <dbReference type="ARBA" id="ARBA00023136"/>
    </source>
</evidence>
<dbReference type="RefSeq" id="WP_072876618.1">
    <property type="nucleotide sequence ID" value="NZ_FQVT01000001.1"/>
</dbReference>
<feature type="domain" description="TonB-dependent receptor-like beta-barrel" evidence="8">
    <location>
        <begin position="185"/>
        <end position="649"/>
    </location>
</feature>
<comment type="subcellular location">
    <subcellularLocation>
        <location evidence="1">Cell outer membrane</location>
        <topology evidence="1">Multi-pass membrane protein</topology>
    </subcellularLocation>
</comment>
<protein>
    <submittedName>
        <fullName evidence="9">Iron complex outermembrane recepter protein</fullName>
    </submittedName>
</protein>
<evidence type="ECO:0000256" key="4">
    <source>
        <dbReference type="ARBA" id="ARBA00022692"/>
    </source>
</evidence>
<dbReference type="GO" id="GO:0044718">
    <property type="term" value="P:siderophore transmembrane transport"/>
    <property type="evidence" value="ECO:0007669"/>
    <property type="project" value="TreeGrafter"/>
</dbReference>
<evidence type="ECO:0000256" key="7">
    <source>
        <dbReference type="ARBA" id="ARBA00023237"/>
    </source>
</evidence>
<dbReference type="PANTHER" id="PTHR30069">
    <property type="entry name" value="TONB-DEPENDENT OUTER MEMBRANE RECEPTOR"/>
    <property type="match status" value="1"/>
</dbReference>
<dbReference type="Gene3D" id="2.40.170.20">
    <property type="entry name" value="TonB-dependent receptor, beta-barrel domain"/>
    <property type="match status" value="1"/>
</dbReference>
<evidence type="ECO:0000256" key="3">
    <source>
        <dbReference type="ARBA" id="ARBA00022452"/>
    </source>
</evidence>
<dbReference type="Pfam" id="PF00593">
    <property type="entry name" value="TonB_dep_Rec_b-barrel"/>
    <property type="match status" value="1"/>
</dbReference>
<dbReference type="InterPro" id="IPR036942">
    <property type="entry name" value="Beta-barrel_TonB_sf"/>
</dbReference>
<keyword evidence="5" id="KW-0798">TonB box</keyword>